<keyword evidence="6 8" id="KW-0472">Membrane</keyword>
<feature type="transmembrane region" description="Helical" evidence="8">
    <location>
        <begin position="162"/>
        <end position="181"/>
    </location>
</feature>
<proteinExistence type="inferred from homology"/>
<dbReference type="GO" id="GO:0005886">
    <property type="term" value="C:plasma membrane"/>
    <property type="evidence" value="ECO:0007669"/>
    <property type="project" value="TreeGrafter"/>
</dbReference>
<keyword evidence="9" id="KW-0732">Signal</keyword>
<dbReference type="PANTHER" id="PTHR11730">
    <property type="entry name" value="AMMONIUM TRANSPORTER"/>
    <property type="match status" value="1"/>
</dbReference>
<comment type="caution">
    <text evidence="11">The sequence shown here is derived from an EMBL/GenBank/DDBJ whole genome shotgun (WGS) entry which is preliminary data.</text>
</comment>
<evidence type="ECO:0000256" key="7">
    <source>
        <dbReference type="ARBA" id="ARBA00023177"/>
    </source>
</evidence>
<dbReference type="PANTHER" id="PTHR11730:SF6">
    <property type="entry name" value="AMMONIUM TRANSPORTER"/>
    <property type="match status" value="1"/>
</dbReference>
<keyword evidence="4 8" id="KW-0812">Transmembrane</keyword>
<feature type="chain" id="PRO_5029826886" description="Ammonium transporter AmtB-like domain-containing protein" evidence="9">
    <location>
        <begin position="25"/>
        <end position="285"/>
    </location>
</feature>
<feature type="transmembrane region" description="Helical" evidence="8">
    <location>
        <begin position="73"/>
        <end position="92"/>
    </location>
</feature>
<organism evidence="11 12">
    <name type="scientific">Perkinsus olseni</name>
    <name type="common">Perkinsus atlanticus</name>
    <dbReference type="NCBI Taxonomy" id="32597"/>
    <lineage>
        <taxon>Eukaryota</taxon>
        <taxon>Sar</taxon>
        <taxon>Alveolata</taxon>
        <taxon>Perkinsozoa</taxon>
        <taxon>Perkinsea</taxon>
        <taxon>Perkinsida</taxon>
        <taxon>Perkinsidae</taxon>
        <taxon>Perkinsus</taxon>
    </lineage>
</organism>
<evidence type="ECO:0000256" key="2">
    <source>
        <dbReference type="ARBA" id="ARBA00005887"/>
    </source>
</evidence>
<feature type="transmembrane region" description="Helical" evidence="8">
    <location>
        <begin position="113"/>
        <end position="132"/>
    </location>
</feature>
<evidence type="ECO:0000256" key="4">
    <source>
        <dbReference type="ARBA" id="ARBA00022692"/>
    </source>
</evidence>
<dbReference type="Pfam" id="PF00909">
    <property type="entry name" value="Ammonium_transp"/>
    <property type="match status" value="1"/>
</dbReference>
<evidence type="ECO:0000256" key="8">
    <source>
        <dbReference type="SAM" id="Phobius"/>
    </source>
</evidence>
<comment type="similarity">
    <text evidence="2">Belongs to the ammonia transporter channel (TC 1.A.11.2) family.</text>
</comment>
<evidence type="ECO:0000313" key="11">
    <source>
        <dbReference type="EMBL" id="KAF4656597.1"/>
    </source>
</evidence>
<dbReference type="AlphaFoldDB" id="A0A7J6LBF0"/>
<protein>
    <recommendedName>
        <fullName evidence="10">Ammonium transporter AmtB-like domain-containing protein</fullName>
    </recommendedName>
</protein>
<keyword evidence="7" id="KW-0924">Ammonia transport</keyword>
<gene>
    <name evidence="11" type="ORF">FOL46_007757</name>
</gene>
<evidence type="ECO:0000256" key="1">
    <source>
        <dbReference type="ARBA" id="ARBA00004141"/>
    </source>
</evidence>
<feature type="signal peptide" evidence="9">
    <location>
        <begin position="1"/>
        <end position="24"/>
    </location>
</feature>
<dbReference type="InterPro" id="IPR024041">
    <property type="entry name" value="NH4_transpt_AmtB-like_dom"/>
</dbReference>
<evidence type="ECO:0000256" key="9">
    <source>
        <dbReference type="SAM" id="SignalP"/>
    </source>
</evidence>
<evidence type="ECO:0000313" key="12">
    <source>
        <dbReference type="Proteomes" id="UP000572268"/>
    </source>
</evidence>
<sequence>MDPLLWKLAVLALFTIDVIPATSGGSSVDQRILELEEKTAKLERLLEASTSATRRALDDGPTVNGLADSTDTIWLIVCGALVMLMQFGFAALESGSVRAGNVQNILLKNLLDVSVGTLCWWAFGFAIAYGVGDAHGFFGNGLYEYKDGSSAPSPGEYAFKDWFFQWAFCATAATIVSGGVAERVRSSSYFVYSAVMSAFIYPALLGVVVIISFVGTSSAVIFGLMRLFKIFRIEEHHEMAGADAAKHYHAQAYRLSPVMSKESMITGGSGIEAGDISFGGCEQGK</sequence>
<dbReference type="Gene3D" id="1.10.3430.10">
    <property type="entry name" value="Ammonium transporter AmtB like domains"/>
    <property type="match status" value="2"/>
</dbReference>
<dbReference type="Proteomes" id="UP000572268">
    <property type="component" value="Unassembled WGS sequence"/>
</dbReference>
<feature type="transmembrane region" description="Helical" evidence="8">
    <location>
        <begin position="210"/>
        <end position="228"/>
    </location>
</feature>
<dbReference type="EMBL" id="JABANN010000570">
    <property type="protein sequence ID" value="KAF4656597.1"/>
    <property type="molecule type" value="Genomic_DNA"/>
</dbReference>
<dbReference type="InterPro" id="IPR029020">
    <property type="entry name" value="Ammonium/urea_transptr"/>
</dbReference>
<evidence type="ECO:0000256" key="5">
    <source>
        <dbReference type="ARBA" id="ARBA00022989"/>
    </source>
</evidence>
<dbReference type="GO" id="GO:0097272">
    <property type="term" value="P:ammonium homeostasis"/>
    <property type="evidence" value="ECO:0007669"/>
    <property type="project" value="TreeGrafter"/>
</dbReference>
<dbReference type="GO" id="GO:0008519">
    <property type="term" value="F:ammonium channel activity"/>
    <property type="evidence" value="ECO:0007669"/>
    <property type="project" value="InterPro"/>
</dbReference>
<accession>A0A7J6LBF0</accession>
<reference evidence="11 12" key="1">
    <citation type="submission" date="2020-04" db="EMBL/GenBank/DDBJ databases">
        <title>Perkinsus olseni comparative genomics.</title>
        <authorList>
            <person name="Bogema D.R."/>
        </authorList>
    </citation>
    <scope>NUCLEOTIDE SEQUENCE [LARGE SCALE GENOMIC DNA]</scope>
    <source>
        <strain evidence="11">ATCC PRA-31</strain>
    </source>
</reference>
<dbReference type="SUPFAM" id="SSF111352">
    <property type="entry name" value="Ammonium transporter"/>
    <property type="match status" value="1"/>
</dbReference>
<evidence type="ECO:0000256" key="6">
    <source>
        <dbReference type="ARBA" id="ARBA00023136"/>
    </source>
</evidence>
<evidence type="ECO:0000256" key="3">
    <source>
        <dbReference type="ARBA" id="ARBA00022448"/>
    </source>
</evidence>
<comment type="subcellular location">
    <subcellularLocation>
        <location evidence="1">Membrane</location>
        <topology evidence="1">Multi-pass membrane protein</topology>
    </subcellularLocation>
</comment>
<keyword evidence="5 8" id="KW-1133">Transmembrane helix</keyword>
<name>A0A7J6LBF0_PEROL</name>
<feature type="domain" description="Ammonium transporter AmtB-like" evidence="10">
    <location>
        <begin position="73"/>
        <end position="204"/>
    </location>
</feature>
<evidence type="ECO:0000259" key="10">
    <source>
        <dbReference type="Pfam" id="PF00909"/>
    </source>
</evidence>
<keyword evidence="3" id="KW-0813">Transport</keyword>